<dbReference type="SMART" id="SM00242">
    <property type="entry name" value="MYSc"/>
    <property type="match status" value="1"/>
</dbReference>
<feature type="coiled-coil region" evidence="13">
    <location>
        <begin position="840"/>
        <end position="892"/>
    </location>
</feature>
<dbReference type="PANTHER" id="PTHR22914">
    <property type="entry name" value="CHITIN SYNTHASE"/>
    <property type="match status" value="1"/>
</dbReference>
<dbReference type="GO" id="GO:0004100">
    <property type="term" value="F:chitin synthase activity"/>
    <property type="evidence" value="ECO:0007669"/>
    <property type="project" value="UniProtKB-EC"/>
</dbReference>
<keyword evidence="5" id="KW-0808">Transferase</keyword>
<dbReference type="PROSITE" id="PS51456">
    <property type="entry name" value="MYOSIN_MOTOR"/>
    <property type="match status" value="1"/>
</dbReference>
<dbReference type="GO" id="GO:0003779">
    <property type="term" value="F:actin binding"/>
    <property type="evidence" value="ECO:0007669"/>
    <property type="project" value="UniProtKB-KW"/>
</dbReference>
<keyword evidence="12" id="KW-0067">ATP-binding</keyword>
<keyword evidence="12" id="KW-0009">Actin-binding</keyword>
<accession>A0A168SQE7</accession>
<keyword evidence="11" id="KW-0325">Glycoprotein</keyword>
<evidence type="ECO:0000256" key="11">
    <source>
        <dbReference type="ARBA" id="ARBA00023180"/>
    </source>
</evidence>
<proteinExistence type="inferred from homology"/>
<feature type="transmembrane region" description="Helical" evidence="15">
    <location>
        <begin position="1744"/>
        <end position="1762"/>
    </location>
</feature>
<feature type="domain" description="Cytochrome b5 heme-binding" evidence="16">
    <location>
        <begin position="1058"/>
        <end position="1118"/>
    </location>
</feature>
<protein>
    <recommendedName>
        <fullName evidence="2">chitin synthase</fullName>
        <ecNumber evidence="2">2.4.1.16</ecNumber>
    </recommendedName>
</protein>
<dbReference type="Pfam" id="PF08766">
    <property type="entry name" value="DEK_C"/>
    <property type="match status" value="1"/>
</dbReference>
<dbReference type="Proteomes" id="UP000078561">
    <property type="component" value="Unassembled WGS sequence"/>
</dbReference>
<sequence>MPAIEDLTDLTQLPDDRIDSICRHLQSRFDNDQYYTRIGNNRMVILNPCKSTPLSMNDDTLQYYVNHGYKDLAACTNGIITKETHLYELATRIYFTMRRRREDELIILSGISGSGKSTSHNQLLKTILNLSTHTRREDKLQRQISSAMTILESFGSIHATASTNIQHSNDRFNLCHSLLFNERGHIVGSYMATSLFDKQHVTRSNATSNYNIFYQLLAGTTHNEKTALHINYSMGHFVYLKNTTRYKDTGTEIDSGSDGICNDQKQFIKVKEALKTLGLKTKLVAQICQLLGAILHLGNVQFIDGRGPLSALSSQSTSSSGQESCRVKNKDTVALVAAALGVSTTKLENTLTHKLKLIGKEFCSAFLTVDAAAHQRDSLAQSLFGLLFHWIVQFVNSKISSNSWANRITIVDFMAQMGGNSNSNTSSPGNIQQNYRHGNFHDLCAHFATEQIHQWSLYQTFDADSSDNVKKWQDGLSYIPSPSPDFFQSSIPLWCGSNKFVMVPSLNRECQRFQAYALDATDSNWLVTLFQKKNAQKEDNGPFTALHSPSTPTSSFAVRHFCTTVEYSVDGFLEANVDAFSPDFIHLFRYNCTNTFVRDLFLSIDQQQQSQHSPAASEKKQFVTADDASSYEQQHQNEADRGTEPRILLTECHPRDDLTIIKAQLPTQPLQGWINTNDASSTAGPESTATDDLVAEGNGGGKSSGCEKGLHCISTVAQQMVHSMDHLLKLFDSTPGRFEIIHLQPNPTQRPFVFDEAWVMDQLNAYKVAEHTQRQRWNETSYDYTHGEFAERYNYLMESLPLDRTLDLPQQLACLLDVIQWTPSQCVLGQDKIWLRFDVWRDLENHLRLLEKEARQREKERVIQMEAERKAEEEAAQRRRQAEIEAEALAQAELELTIAQADTVPDSATMARRGSHGTDRWSHSNPFVEDCHSVWSSDDHTAHDKSEWGEDDDSKGFADVFGPNLDMSQMVEDYQVHNEELIEEVPISSTRQWWSRFVWFATWCIPSFTLRWFGKMHRQDVQMAWREKVTLCLLIFLFSGSIIFVIVGLNQIICPGTKYLFSANDVSVHQTIKDYWVSVHGQVYDLSRFVANDHGTASYMASKSTMEPLAGRDLSYTFPVPLTTACSGLVVDNYINIIPNETVVLGPFVHFSGPQQPDKDLKTMQDPLWLQHRFHPLLEKYRKGDLVVPMKQLQVDFQSYGRLAISIHEKVYDLTDYMNSARRYPQGSVPNYHFLHPSIERLFITFAGSDATQAWEQMTMDPLVRQKNLACLDNSFYVGKLDYRDTARCTFVNYLLLSFAVVMSVVILVKFLAALQFGGAPNPEEQDKFVICQVPCYTEDEDSLRKTIESITVMQYDDRRKLLLLIADGMIIGSGNDKPTPQILLDILGHNYDLGSNSSSNNNNNDDDDADDEDKDDVDSTEPFMFKSIGEGSQQLNYGKVYSGLYQHEGHVVPYVVVVKVGKSSERTKPGNRGKRDSQIICMNFLNKVHFDAPMNPLELEMYRHIYQIIGIDPSLYEYILMVDSDTEVYPDALTRMVACMLHDSRIIGLCGETELCNEDRSWATRIQVYEYYISHHLVKAFESLFGSVTCLPGCFCMYRIRTPHKQLPLIVSPQVIHGYSDNQVDTLHKKNLLHLGEDRYLTTLVMKNFPQYKMMFTPHAKCRTVAPDEWRVLLSQRRRWINSTIHNLLELVMLQELCGFCCLSMRFVVMTDLIGTITLPSSVVYLIYLIYESVSGAGPLPVIALGMLAGAYGLQALIFIIKRQWQHIGWMVIYVLAIPIFSFFIPIYAFWHFDDFSWGNTRVVVGDNKKKQIIVTTDGEKFDEKMIPLKKWAQHEQALYEEKVSAKTRSIHSFATGYSKRRKGDDDSSTRMMNEKGQQQPQQQQNSWLLQPLIMDFSLQGDNPFSFGDYTAGTTAIEMVNTGEGASLEQQNEAAMETMVVLPEDDAIEREIGKILMSANLMDLTKKQVRDQLSQLFGVDLTIKKGFINATIERLLESEFA</sequence>
<dbReference type="EC" id="2.4.1.16" evidence="2"/>
<evidence type="ECO:0000256" key="10">
    <source>
        <dbReference type="ARBA" id="ARBA00023175"/>
    </source>
</evidence>
<dbReference type="InterPro" id="IPR029044">
    <property type="entry name" value="Nucleotide-diphossugar_trans"/>
</dbReference>
<dbReference type="GO" id="GO:0030428">
    <property type="term" value="C:cell septum"/>
    <property type="evidence" value="ECO:0007669"/>
    <property type="project" value="TreeGrafter"/>
</dbReference>
<organism evidence="19">
    <name type="scientific">Absidia glauca</name>
    <name type="common">Pin mould</name>
    <dbReference type="NCBI Taxonomy" id="4829"/>
    <lineage>
        <taxon>Eukaryota</taxon>
        <taxon>Fungi</taxon>
        <taxon>Fungi incertae sedis</taxon>
        <taxon>Mucoromycota</taxon>
        <taxon>Mucoromycotina</taxon>
        <taxon>Mucoromycetes</taxon>
        <taxon>Mucorales</taxon>
        <taxon>Cunninghamellaceae</taxon>
        <taxon>Absidia</taxon>
    </lineage>
</organism>
<dbReference type="Gene3D" id="1.10.10.820">
    <property type="match status" value="1"/>
</dbReference>
<feature type="transmembrane region" description="Helical" evidence="15">
    <location>
        <begin position="1769"/>
        <end position="1792"/>
    </location>
</feature>
<comment type="similarity">
    <text evidence="12">Belongs to the TRAFAC class myosin-kinesin ATPase superfamily. Myosin family.</text>
</comment>
<evidence type="ECO:0000259" key="18">
    <source>
        <dbReference type="PROSITE" id="PS51998"/>
    </source>
</evidence>
<dbReference type="InterPro" id="IPR014876">
    <property type="entry name" value="DEK_C"/>
</dbReference>
<evidence type="ECO:0000256" key="14">
    <source>
        <dbReference type="SAM" id="MobiDB-lite"/>
    </source>
</evidence>
<dbReference type="GO" id="GO:0006031">
    <property type="term" value="P:chitin biosynthetic process"/>
    <property type="evidence" value="ECO:0007669"/>
    <property type="project" value="TreeGrafter"/>
</dbReference>
<dbReference type="Gene3D" id="3.10.120.10">
    <property type="entry name" value="Cytochrome b5-like heme/steroid binding domain"/>
    <property type="match status" value="2"/>
</dbReference>
<feature type="region of interest" description="Disordered" evidence="14">
    <location>
        <begin position="611"/>
        <end position="646"/>
    </location>
</feature>
<evidence type="ECO:0000313" key="19">
    <source>
        <dbReference type="EMBL" id="SAM08775.1"/>
    </source>
</evidence>
<dbReference type="InterPro" id="IPR036961">
    <property type="entry name" value="Kinesin_motor_dom_sf"/>
</dbReference>
<dbReference type="InterPro" id="IPR001199">
    <property type="entry name" value="Cyt_B5-like_heme/steroid-bd"/>
</dbReference>
<dbReference type="OrthoDB" id="370884at2759"/>
<evidence type="ECO:0000256" key="7">
    <source>
        <dbReference type="ARBA" id="ARBA00022989"/>
    </source>
</evidence>
<evidence type="ECO:0000256" key="2">
    <source>
        <dbReference type="ARBA" id="ARBA00012543"/>
    </source>
</evidence>
<dbReference type="GO" id="GO:0005524">
    <property type="term" value="F:ATP binding"/>
    <property type="evidence" value="ECO:0007669"/>
    <property type="project" value="UniProtKB-UniRule"/>
</dbReference>
<dbReference type="Pfam" id="PF00173">
    <property type="entry name" value="Cyt-b5"/>
    <property type="match status" value="1"/>
</dbReference>
<dbReference type="SUPFAM" id="SSF52540">
    <property type="entry name" value="P-loop containing nucleoside triphosphate hydrolases"/>
    <property type="match status" value="1"/>
</dbReference>
<name>A0A168SQE7_ABSGL</name>
<dbReference type="SUPFAM" id="SSF109715">
    <property type="entry name" value="DEK C-terminal domain"/>
    <property type="match status" value="1"/>
</dbReference>
<dbReference type="InterPro" id="IPR004835">
    <property type="entry name" value="Chitin_synth"/>
</dbReference>
<keyword evidence="3" id="KW-1003">Cell membrane</keyword>
<dbReference type="EMBL" id="LT554937">
    <property type="protein sequence ID" value="SAM08775.1"/>
    <property type="molecule type" value="Genomic_DNA"/>
</dbReference>
<dbReference type="Gene3D" id="1.20.58.530">
    <property type="match status" value="1"/>
</dbReference>
<dbReference type="Pfam" id="PF03142">
    <property type="entry name" value="Chitin_synth_2"/>
    <property type="match status" value="1"/>
</dbReference>
<evidence type="ECO:0000256" key="4">
    <source>
        <dbReference type="ARBA" id="ARBA00022676"/>
    </source>
</evidence>
<feature type="binding site" evidence="12">
    <location>
        <begin position="110"/>
        <end position="117"/>
    </location>
    <ligand>
        <name>ATP</name>
        <dbReference type="ChEBI" id="CHEBI:30616"/>
    </ligand>
</feature>
<dbReference type="Gene3D" id="1.10.10.60">
    <property type="entry name" value="Homeodomain-like"/>
    <property type="match status" value="1"/>
</dbReference>
<keyword evidence="4" id="KW-0328">Glycosyltransferase</keyword>
<keyword evidence="10 12" id="KW-0505">Motor protein</keyword>
<comment type="subcellular location">
    <subcellularLocation>
        <location evidence="1">Cell membrane</location>
        <topology evidence="1">Multi-pass membrane protein</topology>
    </subcellularLocation>
</comment>
<evidence type="ECO:0000256" key="6">
    <source>
        <dbReference type="ARBA" id="ARBA00022692"/>
    </source>
</evidence>
<dbReference type="GO" id="GO:0031505">
    <property type="term" value="P:fungal-type cell wall organization"/>
    <property type="evidence" value="ECO:0007669"/>
    <property type="project" value="TreeGrafter"/>
</dbReference>
<dbReference type="GO" id="GO:0003774">
    <property type="term" value="F:cytoskeletal motor activity"/>
    <property type="evidence" value="ECO:0007669"/>
    <property type="project" value="UniProtKB-UniRule"/>
</dbReference>
<dbReference type="GO" id="GO:0005886">
    <property type="term" value="C:plasma membrane"/>
    <property type="evidence" value="ECO:0007669"/>
    <property type="project" value="UniProtKB-SubCell"/>
</dbReference>
<keyword evidence="13" id="KW-0175">Coiled coil</keyword>
<dbReference type="PROSITE" id="PS51998">
    <property type="entry name" value="DEK_C"/>
    <property type="match status" value="1"/>
</dbReference>
<dbReference type="PROSITE" id="PS50255">
    <property type="entry name" value="CYTOCHROME_B5_2"/>
    <property type="match status" value="1"/>
</dbReference>
<feature type="region of interest" description="Disordered" evidence="14">
    <location>
        <begin position="1396"/>
        <end position="1424"/>
    </location>
</feature>
<feature type="transmembrane region" description="Helical" evidence="15">
    <location>
        <begin position="1291"/>
        <end position="1313"/>
    </location>
</feature>
<gene>
    <name evidence="19" type="primary">ABSGL_14441.1 scaffold 14663</name>
</gene>
<feature type="transmembrane region" description="Helical" evidence="15">
    <location>
        <begin position="993"/>
        <end position="1010"/>
    </location>
</feature>
<comment type="caution">
    <text evidence="12">Lacks conserved residue(s) required for the propagation of feature annotation.</text>
</comment>
<dbReference type="InParanoid" id="A0A168SQE7"/>
<evidence type="ECO:0000313" key="20">
    <source>
        <dbReference type="Proteomes" id="UP000078561"/>
    </source>
</evidence>
<feature type="transmembrane region" description="Helical" evidence="15">
    <location>
        <begin position="1714"/>
        <end position="1732"/>
    </location>
</feature>
<dbReference type="Pfam" id="PF00063">
    <property type="entry name" value="Myosin_head"/>
    <property type="match status" value="1"/>
</dbReference>
<feature type="domain" description="DEK-C" evidence="18">
    <location>
        <begin position="1943"/>
        <end position="1998"/>
    </location>
</feature>
<feature type="domain" description="Myosin motor" evidence="17">
    <location>
        <begin position="5"/>
        <end position="848"/>
    </location>
</feature>
<evidence type="ECO:0000256" key="1">
    <source>
        <dbReference type="ARBA" id="ARBA00004651"/>
    </source>
</evidence>
<keyword evidence="6 15" id="KW-0812">Transmembrane</keyword>
<dbReference type="Gene3D" id="3.90.550.10">
    <property type="entry name" value="Spore Coat Polysaccharide Biosynthesis Protein SpsA, Chain A"/>
    <property type="match status" value="1"/>
</dbReference>
<feature type="transmembrane region" description="Helical" evidence="15">
    <location>
        <begin position="1031"/>
        <end position="1053"/>
    </location>
</feature>
<keyword evidence="7 15" id="KW-1133">Transmembrane helix</keyword>
<evidence type="ECO:0000256" key="15">
    <source>
        <dbReference type="SAM" id="Phobius"/>
    </source>
</evidence>
<dbReference type="InterPro" id="IPR001609">
    <property type="entry name" value="Myosin_head_motor_dom-like"/>
</dbReference>
<dbReference type="PANTHER" id="PTHR22914:SF13">
    <property type="entry name" value="CHITIN SYNTHASE"/>
    <property type="match status" value="1"/>
</dbReference>
<evidence type="ECO:0000256" key="13">
    <source>
        <dbReference type="SAM" id="Coils"/>
    </source>
</evidence>
<feature type="compositionally biased region" description="Basic and acidic residues" evidence="14">
    <location>
        <begin position="635"/>
        <end position="644"/>
    </location>
</feature>
<dbReference type="Gene3D" id="1.20.120.720">
    <property type="entry name" value="Myosin VI head, motor domain, U50 subdomain"/>
    <property type="match status" value="1"/>
</dbReference>
<dbReference type="GO" id="GO:0016459">
    <property type="term" value="C:myosin complex"/>
    <property type="evidence" value="ECO:0007669"/>
    <property type="project" value="UniProtKB-KW"/>
</dbReference>
<reference evidence="19" key="1">
    <citation type="submission" date="2016-04" db="EMBL/GenBank/DDBJ databases">
        <authorList>
            <person name="Evans L.H."/>
            <person name="Alamgir A."/>
            <person name="Owens N."/>
            <person name="Weber N.D."/>
            <person name="Virtaneva K."/>
            <person name="Barbian K."/>
            <person name="Babar A."/>
            <person name="Rosenke K."/>
        </authorList>
    </citation>
    <scope>NUCLEOTIDE SEQUENCE [LARGE SCALE GENOMIC DNA]</scope>
    <source>
        <strain evidence="19">CBS 101.48</strain>
    </source>
</reference>
<dbReference type="SUPFAM" id="SSF53448">
    <property type="entry name" value="Nucleotide-diphospho-sugar transferases"/>
    <property type="match status" value="1"/>
</dbReference>
<evidence type="ECO:0000256" key="3">
    <source>
        <dbReference type="ARBA" id="ARBA00022475"/>
    </source>
</evidence>
<evidence type="ECO:0000259" key="16">
    <source>
        <dbReference type="PROSITE" id="PS50255"/>
    </source>
</evidence>
<feature type="compositionally biased region" description="Acidic residues" evidence="14">
    <location>
        <begin position="1405"/>
        <end position="1420"/>
    </location>
</feature>
<keyword evidence="12" id="KW-0547">Nucleotide-binding</keyword>
<evidence type="ECO:0000259" key="17">
    <source>
        <dbReference type="PROSITE" id="PS51456"/>
    </source>
</evidence>
<evidence type="ECO:0000256" key="9">
    <source>
        <dbReference type="ARBA" id="ARBA00023136"/>
    </source>
</evidence>
<keyword evidence="20" id="KW-1185">Reference proteome</keyword>
<dbReference type="STRING" id="4829.A0A168SQE7"/>
<dbReference type="OMA" id="DYWISIR"/>
<dbReference type="Gene3D" id="3.40.850.10">
    <property type="entry name" value="Kinesin motor domain"/>
    <property type="match status" value="1"/>
</dbReference>
<dbReference type="SMART" id="SM01117">
    <property type="entry name" value="Cyt-b5"/>
    <property type="match status" value="2"/>
</dbReference>
<evidence type="ECO:0000256" key="5">
    <source>
        <dbReference type="ARBA" id="ARBA00022679"/>
    </source>
</evidence>
<dbReference type="SUPFAM" id="SSF55856">
    <property type="entry name" value="Cytochrome b5-like heme/steroid binding domain"/>
    <property type="match status" value="2"/>
</dbReference>
<dbReference type="InterPro" id="IPR027417">
    <property type="entry name" value="P-loop_NTPase"/>
</dbReference>
<keyword evidence="9 15" id="KW-0472">Membrane</keyword>
<evidence type="ECO:0000256" key="12">
    <source>
        <dbReference type="PROSITE-ProRule" id="PRU00782"/>
    </source>
</evidence>
<keyword evidence="8 12" id="KW-0518">Myosin</keyword>
<evidence type="ECO:0000256" key="8">
    <source>
        <dbReference type="ARBA" id="ARBA00023123"/>
    </source>
</evidence>
<dbReference type="InterPro" id="IPR036400">
    <property type="entry name" value="Cyt_B5-like_heme/steroid_sf"/>
</dbReference>
<feature type="region of interest" description="Disordered" evidence="14">
    <location>
        <begin position="1859"/>
        <end position="1886"/>
    </location>
</feature>